<dbReference type="PANTHER" id="PTHR42945">
    <property type="entry name" value="HISTIDINE BIOSYNTHESIS BIFUNCTIONAL PROTEIN"/>
    <property type="match status" value="1"/>
</dbReference>
<evidence type="ECO:0000259" key="12">
    <source>
        <dbReference type="Pfam" id="PF01634"/>
    </source>
</evidence>
<protein>
    <submittedName>
        <fullName evidence="13">Bifunctional phosphoribosyl-AMP cyclohydrolase/phosphoribosyl-ATP pyrophosphatase protein</fullName>
    </submittedName>
</protein>
<evidence type="ECO:0000256" key="6">
    <source>
        <dbReference type="ARBA" id="ARBA00022741"/>
    </source>
</evidence>
<dbReference type="InterPro" id="IPR013820">
    <property type="entry name" value="ATP_PRibTrfase_cat"/>
</dbReference>
<dbReference type="InterPro" id="IPR021130">
    <property type="entry name" value="PRib-ATP_PPHydrolase-like"/>
</dbReference>
<dbReference type="Pfam" id="PF01634">
    <property type="entry name" value="HisG"/>
    <property type="match status" value="1"/>
</dbReference>
<feature type="domain" description="ATP phosphoribosyltransferase catalytic" evidence="12">
    <location>
        <begin position="341"/>
        <end position="477"/>
    </location>
</feature>
<feature type="domain" description="Phosphoribosyl-AMP cyclohydrolase" evidence="11">
    <location>
        <begin position="97"/>
        <end position="170"/>
    </location>
</feature>
<keyword evidence="10" id="KW-0511">Multifunctional enzyme</keyword>
<evidence type="ECO:0000256" key="9">
    <source>
        <dbReference type="ARBA" id="ARBA00023102"/>
    </source>
</evidence>
<dbReference type="InterPro" id="IPR038019">
    <property type="entry name" value="PRib_AMP_CycHydrolase_sf"/>
</dbReference>
<evidence type="ECO:0000313" key="13">
    <source>
        <dbReference type="EMBL" id="AYV77365.1"/>
    </source>
</evidence>
<dbReference type="GO" id="GO:0004635">
    <property type="term" value="F:phosphoribosyl-AMP cyclohydrolase activity"/>
    <property type="evidence" value="ECO:0007669"/>
    <property type="project" value="UniProtKB-EC"/>
</dbReference>
<feature type="non-terminal residue" evidence="13">
    <location>
        <position position="1"/>
    </location>
</feature>
<evidence type="ECO:0000256" key="1">
    <source>
        <dbReference type="ARBA" id="ARBA00000024"/>
    </source>
</evidence>
<dbReference type="Pfam" id="PF01502">
    <property type="entry name" value="PRA-CH"/>
    <property type="match status" value="1"/>
</dbReference>
<keyword evidence="5" id="KW-0028">Amino-acid biosynthesis</keyword>
<evidence type="ECO:0000256" key="3">
    <source>
        <dbReference type="ARBA" id="ARBA00005169"/>
    </source>
</evidence>
<keyword evidence="8" id="KW-0067">ATP-binding</keyword>
<keyword evidence="7 13" id="KW-0378">Hydrolase</keyword>
<dbReference type="Pfam" id="PF01503">
    <property type="entry name" value="PRA-PH"/>
    <property type="match status" value="1"/>
</dbReference>
<organism evidence="13">
    <name type="scientific">Barrevirus sp</name>
    <dbReference type="NCBI Taxonomy" id="2487763"/>
    <lineage>
        <taxon>Viruses</taxon>
        <taxon>Varidnaviria</taxon>
        <taxon>Bamfordvirae</taxon>
        <taxon>Nucleocytoviricota</taxon>
        <taxon>Megaviricetes</taxon>
        <taxon>Imitervirales</taxon>
        <taxon>Mimiviridae</taxon>
        <taxon>Klosneuvirinae</taxon>
    </lineage>
</organism>
<dbReference type="Gene3D" id="1.10.287.1080">
    <property type="entry name" value="MazG-like"/>
    <property type="match status" value="1"/>
</dbReference>
<evidence type="ECO:0000259" key="11">
    <source>
        <dbReference type="Pfam" id="PF01502"/>
    </source>
</evidence>
<dbReference type="InterPro" id="IPR002496">
    <property type="entry name" value="PRib_AMP_CycHydrolase_dom"/>
</dbReference>
<reference evidence="13" key="1">
    <citation type="submission" date="2018-10" db="EMBL/GenBank/DDBJ databases">
        <title>Hidden diversity of soil giant viruses.</title>
        <authorList>
            <person name="Schulz F."/>
            <person name="Alteio L."/>
            <person name="Goudeau D."/>
            <person name="Ryan E.M."/>
            <person name="Malmstrom R.R."/>
            <person name="Blanchard J."/>
            <person name="Woyke T."/>
        </authorList>
    </citation>
    <scope>NUCLEOTIDE SEQUENCE</scope>
    <source>
        <strain evidence="13">BAV1</strain>
    </source>
</reference>
<comment type="catalytic activity">
    <reaction evidence="2">
        <text>1-(5-phospho-beta-D-ribosyl)-ATP + H2O = 1-(5-phospho-beta-D-ribosyl)-5'-AMP + diphosphate + H(+)</text>
        <dbReference type="Rhea" id="RHEA:22828"/>
        <dbReference type="ChEBI" id="CHEBI:15377"/>
        <dbReference type="ChEBI" id="CHEBI:15378"/>
        <dbReference type="ChEBI" id="CHEBI:33019"/>
        <dbReference type="ChEBI" id="CHEBI:59457"/>
        <dbReference type="ChEBI" id="CHEBI:73183"/>
        <dbReference type="EC" id="3.6.1.31"/>
    </reaction>
</comment>
<dbReference type="SUPFAM" id="SSF53850">
    <property type="entry name" value="Periplasmic binding protein-like II"/>
    <property type="match status" value="1"/>
</dbReference>
<comment type="catalytic activity">
    <reaction evidence="1">
        <text>1-(5-phospho-beta-D-ribosyl)-5'-AMP + H2O = 1-(5-phospho-beta-D-ribosyl)-5-[(5-phospho-beta-D-ribosylamino)methylideneamino]imidazole-4-carboxamide</text>
        <dbReference type="Rhea" id="RHEA:20049"/>
        <dbReference type="ChEBI" id="CHEBI:15377"/>
        <dbReference type="ChEBI" id="CHEBI:58435"/>
        <dbReference type="ChEBI" id="CHEBI:59457"/>
        <dbReference type="EC" id="3.5.4.19"/>
    </reaction>
</comment>
<dbReference type="Gene3D" id="3.10.20.810">
    <property type="entry name" value="Phosphoribosyl-AMP cyclohydrolase"/>
    <property type="match status" value="1"/>
</dbReference>
<dbReference type="GO" id="GO:0005524">
    <property type="term" value="F:ATP binding"/>
    <property type="evidence" value="ECO:0007669"/>
    <property type="project" value="UniProtKB-KW"/>
</dbReference>
<evidence type="ECO:0000256" key="4">
    <source>
        <dbReference type="ARBA" id="ARBA00005204"/>
    </source>
</evidence>
<dbReference type="CDD" id="cd11534">
    <property type="entry name" value="NTP-PPase_HisIE_like"/>
    <property type="match status" value="1"/>
</dbReference>
<dbReference type="PANTHER" id="PTHR42945:SF1">
    <property type="entry name" value="HISTIDINE BIOSYNTHESIS BIFUNCTIONAL PROTEIN HIS7"/>
    <property type="match status" value="1"/>
</dbReference>
<dbReference type="GO" id="GO:0000105">
    <property type="term" value="P:L-histidine biosynthetic process"/>
    <property type="evidence" value="ECO:0007669"/>
    <property type="project" value="UniProtKB-UniPathway"/>
</dbReference>
<accession>A0A3G4ZR59</accession>
<dbReference type="GO" id="GO:0003879">
    <property type="term" value="F:ATP phosphoribosyltransferase activity"/>
    <property type="evidence" value="ECO:0007669"/>
    <property type="project" value="InterPro"/>
</dbReference>
<sequence>FHNQEGKLAGIPRKQISEIMNNYISRRIDKVIFAGGISTLQDLDFIWSFPKAIPQLGSAIWKNKISVGQIYSVMANYDENGLVPAIIQDTNGLVKGLVYLNEEAIKKTCDSPDRLLHRYSREFGKVLCKGTTSDNYQKVIKMSFDCDSDSLLITVDSSKPFCHRGNYSCFSQQTINKTSLSILNENIKRASQGTGYTATMTTHKGLSLCKVMEEFWEVVTASKESNSVKVHECSDLLIHLLMAMNGLGVSLEDIMNELNARRWNPRLIKTLVKVKKEDNKITLAITIGKYTSKTDGFMENQLGIRIKRPSGRQMKIDYDIVDKEKYQKYFGNKSVMFVPSRPKDIAWLISFGRIDGAITYNTVLENFPEVTRCITDIEDRDLRLCLIKRKGEVIDEKSFNKNNKMLIACEHVNHVYNFLHSKSGLSSEQFSLDRIMGSSEGFMVNKSNDQYILCDAIVESAKTIEANDLEIWKTVLDYGEVKIGLYMDIRL</sequence>
<evidence type="ECO:0000256" key="2">
    <source>
        <dbReference type="ARBA" id="ARBA00001460"/>
    </source>
</evidence>
<dbReference type="UniPathway" id="UPA00031">
    <property type="reaction ID" value="UER00007"/>
</dbReference>
<evidence type="ECO:0000256" key="8">
    <source>
        <dbReference type="ARBA" id="ARBA00022840"/>
    </source>
</evidence>
<evidence type="ECO:0000256" key="7">
    <source>
        <dbReference type="ARBA" id="ARBA00022801"/>
    </source>
</evidence>
<dbReference type="SUPFAM" id="SSF101386">
    <property type="entry name" value="all-alpha NTP pyrophosphatases"/>
    <property type="match status" value="1"/>
</dbReference>
<keyword evidence="9" id="KW-0368">Histidine biosynthesis</keyword>
<keyword evidence="6" id="KW-0547">Nucleotide-binding</keyword>
<gene>
    <name evidence="13" type="ORF">Barrevirus44_3</name>
</gene>
<dbReference type="EMBL" id="MK072041">
    <property type="protein sequence ID" value="AYV77365.1"/>
    <property type="molecule type" value="Genomic_DNA"/>
</dbReference>
<dbReference type="InterPro" id="IPR008179">
    <property type="entry name" value="HisE"/>
</dbReference>
<dbReference type="GO" id="GO:0004636">
    <property type="term" value="F:phosphoribosyl-ATP diphosphatase activity"/>
    <property type="evidence" value="ECO:0007669"/>
    <property type="project" value="UniProtKB-EC"/>
</dbReference>
<proteinExistence type="predicted"/>
<comment type="pathway">
    <text evidence="4">Amino-acid biosynthesis; L-histidine biosynthesis; L-histidine from 5-phospho-alpha-D-ribose 1-diphosphate: step 2/9.</text>
</comment>
<dbReference type="SUPFAM" id="SSF141734">
    <property type="entry name" value="HisI-like"/>
    <property type="match status" value="1"/>
</dbReference>
<evidence type="ECO:0000256" key="5">
    <source>
        <dbReference type="ARBA" id="ARBA00022605"/>
    </source>
</evidence>
<evidence type="ECO:0000256" key="10">
    <source>
        <dbReference type="ARBA" id="ARBA00023268"/>
    </source>
</evidence>
<comment type="pathway">
    <text evidence="3">Amino-acid biosynthesis; L-histidine biosynthesis; L-histidine from 5-phospho-alpha-D-ribose 1-diphosphate: step 3/9.</text>
</comment>
<name>A0A3G4ZR59_9VIRU</name>